<feature type="domain" description="Methyl-accepting transducer" evidence="11">
    <location>
        <begin position="385"/>
        <end position="656"/>
    </location>
</feature>
<dbReference type="Pfam" id="PF02743">
    <property type="entry name" value="dCache_1"/>
    <property type="match status" value="1"/>
</dbReference>
<evidence type="ECO:0000313" key="13">
    <source>
        <dbReference type="EMBL" id="GGG14394.1"/>
    </source>
</evidence>
<feature type="transmembrane region" description="Helical" evidence="10">
    <location>
        <begin position="12"/>
        <end position="30"/>
    </location>
</feature>
<dbReference type="GO" id="GO:0007165">
    <property type="term" value="P:signal transduction"/>
    <property type="evidence" value="ECO:0007669"/>
    <property type="project" value="UniProtKB-KW"/>
</dbReference>
<feature type="transmembrane region" description="Helical" evidence="10">
    <location>
        <begin position="291"/>
        <end position="313"/>
    </location>
</feature>
<comment type="subcellular location">
    <subcellularLocation>
        <location evidence="1">Cell membrane</location>
        <topology evidence="1">Multi-pass membrane protein</topology>
    </subcellularLocation>
</comment>
<evidence type="ECO:0000256" key="3">
    <source>
        <dbReference type="ARBA" id="ARBA00022500"/>
    </source>
</evidence>
<keyword evidence="3" id="KW-0145">Chemotaxis</keyword>
<name>A0A917FYN0_9BACI</name>
<dbReference type="InterPro" id="IPR004089">
    <property type="entry name" value="MCPsignal_dom"/>
</dbReference>
<evidence type="ECO:0000313" key="14">
    <source>
        <dbReference type="Proteomes" id="UP000616608"/>
    </source>
</evidence>
<protein>
    <submittedName>
        <fullName evidence="13">Methyl-accepting chemotaxis protein</fullName>
    </submittedName>
</protein>
<dbReference type="CDD" id="cd12913">
    <property type="entry name" value="PDC1_MCP_like"/>
    <property type="match status" value="1"/>
</dbReference>
<evidence type="ECO:0000256" key="6">
    <source>
        <dbReference type="ARBA" id="ARBA00023136"/>
    </source>
</evidence>
<keyword evidence="14" id="KW-1185">Reference proteome</keyword>
<evidence type="ECO:0000256" key="2">
    <source>
        <dbReference type="ARBA" id="ARBA00022475"/>
    </source>
</evidence>
<dbReference type="CDD" id="cd12912">
    <property type="entry name" value="PDC2_MCP_like"/>
    <property type="match status" value="1"/>
</dbReference>
<dbReference type="PANTHER" id="PTHR32089:SF112">
    <property type="entry name" value="LYSOZYME-LIKE PROTEIN-RELATED"/>
    <property type="match status" value="1"/>
</dbReference>
<evidence type="ECO:0000259" key="11">
    <source>
        <dbReference type="PROSITE" id="PS50111"/>
    </source>
</evidence>
<feature type="domain" description="HAMP" evidence="12">
    <location>
        <begin position="314"/>
        <end position="366"/>
    </location>
</feature>
<keyword evidence="2" id="KW-1003">Cell membrane</keyword>
<dbReference type="PROSITE" id="PS50111">
    <property type="entry name" value="CHEMOTAXIS_TRANSDUC_2"/>
    <property type="match status" value="1"/>
</dbReference>
<proteinExistence type="inferred from homology"/>
<dbReference type="Gene3D" id="6.10.340.10">
    <property type="match status" value="1"/>
</dbReference>
<dbReference type="RefSeq" id="WP_188613522.1">
    <property type="nucleotide sequence ID" value="NZ_BMJT01000002.1"/>
</dbReference>
<dbReference type="GO" id="GO:0005886">
    <property type="term" value="C:plasma membrane"/>
    <property type="evidence" value="ECO:0007669"/>
    <property type="project" value="UniProtKB-SubCell"/>
</dbReference>
<dbReference type="Gene3D" id="3.30.450.20">
    <property type="entry name" value="PAS domain"/>
    <property type="match status" value="2"/>
</dbReference>
<reference evidence="13" key="2">
    <citation type="submission" date="2020-09" db="EMBL/GenBank/DDBJ databases">
        <authorList>
            <person name="Sun Q."/>
            <person name="Zhou Y."/>
        </authorList>
    </citation>
    <scope>NUCLEOTIDE SEQUENCE</scope>
    <source>
        <strain evidence="13">CGMCC 1.15760</strain>
    </source>
</reference>
<keyword evidence="6 10" id="KW-0472">Membrane</keyword>
<keyword evidence="7 9" id="KW-0807">Transducer</keyword>
<dbReference type="SMART" id="SM00283">
    <property type="entry name" value="MA"/>
    <property type="match status" value="1"/>
</dbReference>
<organism evidence="13 14">
    <name type="scientific">Lysinibacillus alkalisoli</name>
    <dbReference type="NCBI Taxonomy" id="1911548"/>
    <lineage>
        <taxon>Bacteria</taxon>
        <taxon>Bacillati</taxon>
        <taxon>Bacillota</taxon>
        <taxon>Bacilli</taxon>
        <taxon>Bacillales</taxon>
        <taxon>Bacillaceae</taxon>
        <taxon>Lysinibacillus</taxon>
    </lineage>
</organism>
<evidence type="ECO:0000256" key="1">
    <source>
        <dbReference type="ARBA" id="ARBA00004651"/>
    </source>
</evidence>
<dbReference type="Gene3D" id="1.10.287.950">
    <property type="entry name" value="Methyl-accepting chemotaxis protein"/>
    <property type="match status" value="1"/>
</dbReference>
<dbReference type="Pfam" id="PF00015">
    <property type="entry name" value="MCPsignal"/>
    <property type="match status" value="1"/>
</dbReference>
<dbReference type="AlphaFoldDB" id="A0A917FYN0"/>
<comment type="similarity">
    <text evidence="8">Belongs to the methyl-accepting chemotaxis (MCP) protein family.</text>
</comment>
<evidence type="ECO:0000256" key="9">
    <source>
        <dbReference type="PROSITE-ProRule" id="PRU00284"/>
    </source>
</evidence>
<accession>A0A917FYN0</accession>
<dbReference type="PANTHER" id="PTHR32089">
    <property type="entry name" value="METHYL-ACCEPTING CHEMOTAXIS PROTEIN MCPB"/>
    <property type="match status" value="1"/>
</dbReference>
<dbReference type="CDD" id="cd11386">
    <property type="entry name" value="MCP_signal"/>
    <property type="match status" value="1"/>
</dbReference>
<evidence type="ECO:0000256" key="4">
    <source>
        <dbReference type="ARBA" id="ARBA00022692"/>
    </source>
</evidence>
<reference evidence="13" key="1">
    <citation type="journal article" date="2014" name="Int. J. Syst. Evol. Microbiol.">
        <title>Complete genome sequence of Corynebacterium casei LMG S-19264T (=DSM 44701T), isolated from a smear-ripened cheese.</title>
        <authorList>
            <consortium name="US DOE Joint Genome Institute (JGI-PGF)"/>
            <person name="Walter F."/>
            <person name="Albersmeier A."/>
            <person name="Kalinowski J."/>
            <person name="Ruckert C."/>
        </authorList>
    </citation>
    <scope>NUCLEOTIDE SEQUENCE</scope>
    <source>
        <strain evidence="13">CGMCC 1.15760</strain>
    </source>
</reference>
<sequence>MRKVLGNAKIFYKIGILIPILVAFLLLLTWQNYRSDVKQVQQASREEMNLLATKAQEAIDDRIAAHQNLMHVVRSSVEATDGTMTREQFAQIAKQVLDTSDVSYGVGLWFEKDFKQGELFGPYLHKTNEGKKYELSRDYEKEGYSFHDQPWYRSGLKELNNQPPSYDENLDQIFVSFSEPITIKNKTVGVISGDLVLDSIQSLIADIKIKDSGYAFLLDAEGKFLTNPDNEKIQKITAQEELGLDITKKYDEIIKDGITYVISTAKLVDVPWQVVLIVPKEEFFAGVTTSMYIQVSISAVIILLTVGLIYMIARYLRQEMAVTNEHIAYLATGDLTQVYDLQTKDEFGELATHYNTSVSNLRGIVQQITSGSEVVAATAEELTASANEVNHSVTEVATSIQQVAENTSSQLQESEQLHKVITALSHNVTDAVQQLHQATTQSHATANKASQGSEQMTQLIQEIKQLHEQITTSAAMVDDLQQHSLQIGEIAKLIVTISDQTNLLALNAAIEAARAGEAGKGFAVVADEVKKLANETSQASLGIHEIVTTIQSQMKDTVSMMEASKQITTSGVTSVTEAGTSFTQIAHTMTTLKHNVEEANDGAKHVAQELENVVTKVKTIYEDSNEVNELTLTVSAITEEQASAMGEMANASEQLAQLAVSLQEMTNEFKIS</sequence>
<evidence type="ECO:0000256" key="8">
    <source>
        <dbReference type="ARBA" id="ARBA00029447"/>
    </source>
</evidence>
<keyword evidence="4 10" id="KW-0812">Transmembrane</keyword>
<evidence type="ECO:0000256" key="7">
    <source>
        <dbReference type="ARBA" id="ARBA00023224"/>
    </source>
</evidence>
<gene>
    <name evidence="13" type="ORF">GCM10007425_05830</name>
</gene>
<dbReference type="InterPro" id="IPR033479">
    <property type="entry name" value="dCache_1"/>
</dbReference>
<dbReference type="EMBL" id="BMJT01000002">
    <property type="protein sequence ID" value="GGG14394.1"/>
    <property type="molecule type" value="Genomic_DNA"/>
</dbReference>
<dbReference type="PROSITE" id="PS50885">
    <property type="entry name" value="HAMP"/>
    <property type="match status" value="1"/>
</dbReference>
<evidence type="ECO:0000256" key="10">
    <source>
        <dbReference type="SAM" id="Phobius"/>
    </source>
</evidence>
<keyword evidence="5 10" id="KW-1133">Transmembrane helix</keyword>
<dbReference type="CDD" id="cd06225">
    <property type="entry name" value="HAMP"/>
    <property type="match status" value="1"/>
</dbReference>
<comment type="caution">
    <text evidence="13">The sequence shown here is derived from an EMBL/GenBank/DDBJ whole genome shotgun (WGS) entry which is preliminary data.</text>
</comment>
<dbReference type="InterPro" id="IPR003660">
    <property type="entry name" value="HAMP_dom"/>
</dbReference>
<dbReference type="GO" id="GO:0006935">
    <property type="term" value="P:chemotaxis"/>
    <property type="evidence" value="ECO:0007669"/>
    <property type="project" value="UniProtKB-KW"/>
</dbReference>
<dbReference type="Proteomes" id="UP000616608">
    <property type="component" value="Unassembled WGS sequence"/>
</dbReference>
<evidence type="ECO:0000259" key="12">
    <source>
        <dbReference type="PROSITE" id="PS50885"/>
    </source>
</evidence>
<evidence type="ECO:0000256" key="5">
    <source>
        <dbReference type="ARBA" id="ARBA00022989"/>
    </source>
</evidence>
<dbReference type="SUPFAM" id="SSF58104">
    <property type="entry name" value="Methyl-accepting chemotaxis protein (MCP) signaling domain"/>
    <property type="match status" value="1"/>
</dbReference>